<evidence type="ECO:0008006" key="3">
    <source>
        <dbReference type="Google" id="ProtNLM"/>
    </source>
</evidence>
<organism evidence="1 2">
    <name type="scientific">Ephemerocybe angulata</name>
    <dbReference type="NCBI Taxonomy" id="980116"/>
    <lineage>
        <taxon>Eukaryota</taxon>
        <taxon>Fungi</taxon>
        <taxon>Dikarya</taxon>
        <taxon>Basidiomycota</taxon>
        <taxon>Agaricomycotina</taxon>
        <taxon>Agaricomycetes</taxon>
        <taxon>Agaricomycetidae</taxon>
        <taxon>Agaricales</taxon>
        <taxon>Agaricineae</taxon>
        <taxon>Psathyrellaceae</taxon>
        <taxon>Ephemerocybe</taxon>
    </lineage>
</organism>
<accession>A0A8H5FJR9</accession>
<keyword evidence="2" id="KW-1185">Reference proteome</keyword>
<dbReference type="Proteomes" id="UP000541558">
    <property type="component" value="Unassembled WGS sequence"/>
</dbReference>
<dbReference type="SUPFAM" id="SSF52540">
    <property type="entry name" value="P-loop containing nucleoside triphosphate hydrolases"/>
    <property type="match status" value="1"/>
</dbReference>
<dbReference type="AlphaFoldDB" id="A0A8H5FJR9"/>
<dbReference type="Gene3D" id="3.40.50.300">
    <property type="entry name" value="P-loop containing nucleotide triphosphate hydrolases"/>
    <property type="match status" value="2"/>
</dbReference>
<comment type="caution">
    <text evidence="1">The sequence shown here is derived from an EMBL/GenBank/DDBJ whole genome shotgun (WGS) entry which is preliminary data.</text>
</comment>
<dbReference type="EMBL" id="JAACJK010000008">
    <property type="protein sequence ID" value="KAF5339356.1"/>
    <property type="molecule type" value="Genomic_DNA"/>
</dbReference>
<proteinExistence type="predicted"/>
<dbReference type="InterPro" id="IPR027417">
    <property type="entry name" value="P-loop_NTPase"/>
</dbReference>
<dbReference type="PANTHER" id="PTHR10285">
    <property type="entry name" value="URIDINE KINASE"/>
    <property type="match status" value="1"/>
</dbReference>
<protein>
    <recommendedName>
        <fullName evidence="3">Phosphoribulokinase/uridine kinase domain-containing protein</fullName>
    </recommendedName>
</protein>
<evidence type="ECO:0000313" key="1">
    <source>
        <dbReference type="EMBL" id="KAF5339356.1"/>
    </source>
</evidence>
<evidence type="ECO:0000313" key="2">
    <source>
        <dbReference type="Proteomes" id="UP000541558"/>
    </source>
</evidence>
<sequence length="229" mass="25764">MNSEMNKLAAYLVRKLESTSENERFLVGISGSPASGKSTVAQHLVDEVNKALKANSSDSQAILVGLDGWHLTRAQLDAFPDPQLAHSRRGAHWTFDGPGYVEWIHSLRTQGEVKLAPSFDHAVKDPTPNAVSVHPYHRIVVIEGLYTFLSIEPWSAGSALLDERWWIEVDEEEAQRRLIKRHVISGVAKDEEEALWRAEENDLPNARFIRENMLEPTRVLHSNQDEALA</sequence>
<dbReference type="OrthoDB" id="6362633at2759"/>
<gene>
    <name evidence="1" type="ORF">D9611_009789</name>
</gene>
<reference evidence="1 2" key="1">
    <citation type="journal article" date="2020" name="ISME J.">
        <title>Uncovering the hidden diversity of litter-decomposition mechanisms in mushroom-forming fungi.</title>
        <authorList>
            <person name="Floudas D."/>
            <person name="Bentzer J."/>
            <person name="Ahren D."/>
            <person name="Johansson T."/>
            <person name="Persson P."/>
            <person name="Tunlid A."/>
        </authorList>
    </citation>
    <scope>NUCLEOTIDE SEQUENCE [LARGE SCALE GENOMIC DNA]</scope>
    <source>
        <strain evidence="1 2">CBS 175.51</strain>
    </source>
</reference>
<name>A0A8H5FJR9_9AGAR</name>